<dbReference type="Pfam" id="PF19575">
    <property type="entry name" value="HTH_58"/>
    <property type="match status" value="1"/>
</dbReference>
<dbReference type="InterPro" id="IPR045745">
    <property type="entry name" value="HTH_58_Actinobacteria-type"/>
</dbReference>
<feature type="domain" description="Helix-turn-helix" evidence="2">
    <location>
        <begin position="42"/>
        <end position="94"/>
    </location>
</feature>
<evidence type="ECO:0000313" key="3">
    <source>
        <dbReference type="EMBL" id="PKV94746.1"/>
    </source>
</evidence>
<gene>
    <name evidence="3" type="ORF">ATK30_5629</name>
</gene>
<proteinExistence type="predicted"/>
<accession>A0A2N3WLL2</accession>
<dbReference type="AlphaFoldDB" id="A0A2N3WLL2"/>
<protein>
    <recommendedName>
        <fullName evidence="2">Helix-turn-helix domain-containing protein</fullName>
    </recommendedName>
</protein>
<keyword evidence="4" id="KW-1185">Reference proteome</keyword>
<organism evidence="3 4">
    <name type="scientific">Amycolatopsis echigonensis</name>
    <dbReference type="NCBI Taxonomy" id="2576905"/>
    <lineage>
        <taxon>Bacteria</taxon>
        <taxon>Bacillati</taxon>
        <taxon>Actinomycetota</taxon>
        <taxon>Actinomycetes</taxon>
        <taxon>Pseudonocardiales</taxon>
        <taxon>Pseudonocardiaceae</taxon>
        <taxon>Amycolatopsis</taxon>
    </lineage>
</organism>
<dbReference type="Proteomes" id="UP000233750">
    <property type="component" value="Unassembled WGS sequence"/>
</dbReference>
<name>A0A2N3WLL2_9PSEU</name>
<sequence length="137" mass="15097">MAQAYRDGATITRIAAVYGLSLSWTGRILRQQGVAMPPVRQGVKRELNIARVVSDYEGGATIQQVADTHHASYGTIRRLLLREKVAIRPHGGQNAISLRAGQADDGPPRPKKTKTVRSRTASTHSPRRRLAQPLLRQ</sequence>
<evidence type="ECO:0000256" key="1">
    <source>
        <dbReference type="SAM" id="MobiDB-lite"/>
    </source>
</evidence>
<dbReference type="EMBL" id="PJMY01000003">
    <property type="protein sequence ID" value="PKV94746.1"/>
    <property type="molecule type" value="Genomic_DNA"/>
</dbReference>
<comment type="caution">
    <text evidence="3">The sequence shown here is derived from an EMBL/GenBank/DDBJ whole genome shotgun (WGS) entry which is preliminary data.</text>
</comment>
<evidence type="ECO:0000259" key="2">
    <source>
        <dbReference type="Pfam" id="PF19575"/>
    </source>
</evidence>
<feature type="region of interest" description="Disordered" evidence="1">
    <location>
        <begin position="91"/>
        <end position="137"/>
    </location>
</feature>
<reference evidence="3 4" key="1">
    <citation type="submission" date="2017-12" db="EMBL/GenBank/DDBJ databases">
        <title>Sequencing the genomes of 1000 Actinobacteria strains.</title>
        <authorList>
            <person name="Klenk H.-P."/>
        </authorList>
    </citation>
    <scope>NUCLEOTIDE SEQUENCE [LARGE SCALE GENOMIC DNA]</scope>
    <source>
        <strain evidence="3 4">DSM 45165</strain>
    </source>
</reference>
<evidence type="ECO:0000313" key="4">
    <source>
        <dbReference type="Proteomes" id="UP000233750"/>
    </source>
</evidence>